<gene>
    <name evidence="6" type="ORF">PF002_g4030</name>
</gene>
<dbReference type="GO" id="GO:0015250">
    <property type="term" value="F:water channel activity"/>
    <property type="evidence" value="ECO:0007669"/>
    <property type="project" value="TreeGrafter"/>
</dbReference>
<proteinExistence type="predicted"/>
<keyword evidence="3" id="KW-0812">Transmembrane</keyword>
<dbReference type="PANTHER" id="PTHR43829">
    <property type="entry name" value="AQUAPORIN OR AQUAGLYCEROPORIN RELATED"/>
    <property type="match status" value="1"/>
</dbReference>
<organism evidence="6 7">
    <name type="scientific">Phytophthora fragariae</name>
    <dbReference type="NCBI Taxonomy" id="53985"/>
    <lineage>
        <taxon>Eukaryota</taxon>
        <taxon>Sar</taxon>
        <taxon>Stramenopiles</taxon>
        <taxon>Oomycota</taxon>
        <taxon>Peronosporomycetes</taxon>
        <taxon>Peronosporales</taxon>
        <taxon>Peronosporaceae</taxon>
        <taxon>Phytophthora</taxon>
    </lineage>
</organism>
<evidence type="ECO:0000313" key="6">
    <source>
        <dbReference type="EMBL" id="KAE9252029.1"/>
    </source>
</evidence>
<sequence length="157" mass="16947">MARLSDSGPKDKDGYMGLQEADVALTPAAVAKPYQVKSPLLRECMAEFIGTMVLIMFGDGVVAQVVLSEGAKGDYININLCWGLARRGAASLHTAGSNWNCKGSDMPDIVDNVAEALSPPFVLVAAVPAVVQYGPRQTMSRVSMWRCSWLTRLQWLG</sequence>
<dbReference type="Gene3D" id="1.20.1080.10">
    <property type="entry name" value="Glycerol uptake facilitator protein"/>
    <property type="match status" value="1"/>
</dbReference>
<comment type="caution">
    <text evidence="6">The sequence shown here is derived from an EMBL/GenBank/DDBJ whole genome shotgun (WGS) entry which is preliminary data.</text>
</comment>
<name>A0A6A4A900_9STRA</name>
<dbReference type="PANTHER" id="PTHR43829:SF9">
    <property type="entry name" value="AQUAPORIN-9"/>
    <property type="match status" value="1"/>
</dbReference>
<dbReference type="SUPFAM" id="SSF81338">
    <property type="entry name" value="Aquaporin-like"/>
    <property type="match status" value="1"/>
</dbReference>
<evidence type="ECO:0000256" key="4">
    <source>
        <dbReference type="ARBA" id="ARBA00022989"/>
    </source>
</evidence>
<keyword evidence="5" id="KW-0472">Membrane</keyword>
<comment type="subcellular location">
    <subcellularLocation>
        <location evidence="1">Membrane</location>
        <topology evidence="1">Multi-pass membrane protein</topology>
    </subcellularLocation>
</comment>
<dbReference type="InterPro" id="IPR050363">
    <property type="entry name" value="MIP/Aquaporin"/>
</dbReference>
<keyword evidence="4" id="KW-1133">Transmembrane helix</keyword>
<protein>
    <submittedName>
        <fullName evidence="6">Uncharacterized protein</fullName>
    </submittedName>
</protein>
<dbReference type="InterPro" id="IPR023271">
    <property type="entry name" value="Aquaporin-like"/>
</dbReference>
<dbReference type="AlphaFoldDB" id="A0A6A4A900"/>
<reference evidence="6 7" key="1">
    <citation type="submission" date="2018-08" db="EMBL/GenBank/DDBJ databases">
        <title>Genomic investigation of the strawberry pathogen Phytophthora fragariae indicates pathogenicity is determined by transcriptional variation in three key races.</title>
        <authorList>
            <person name="Adams T.M."/>
            <person name="Armitage A.D."/>
            <person name="Sobczyk M.K."/>
            <person name="Bates H.J."/>
            <person name="Dunwell J.M."/>
            <person name="Nellist C.F."/>
            <person name="Harrison R.J."/>
        </authorList>
    </citation>
    <scope>NUCLEOTIDE SEQUENCE [LARGE SCALE GENOMIC DNA]</scope>
    <source>
        <strain evidence="6 7">BC-1</strain>
    </source>
</reference>
<dbReference type="EMBL" id="QXGD01000121">
    <property type="protein sequence ID" value="KAE9252029.1"/>
    <property type="molecule type" value="Genomic_DNA"/>
</dbReference>
<evidence type="ECO:0000256" key="5">
    <source>
        <dbReference type="ARBA" id="ARBA00023136"/>
    </source>
</evidence>
<dbReference type="GO" id="GO:0005886">
    <property type="term" value="C:plasma membrane"/>
    <property type="evidence" value="ECO:0007669"/>
    <property type="project" value="TreeGrafter"/>
</dbReference>
<keyword evidence="2" id="KW-0813">Transport</keyword>
<evidence type="ECO:0000256" key="2">
    <source>
        <dbReference type="ARBA" id="ARBA00022448"/>
    </source>
</evidence>
<dbReference type="GO" id="GO:0015254">
    <property type="term" value="F:glycerol channel activity"/>
    <property type="evidence" value="ECO:0007669"/>
    <property type="project" value="TreeGrafter"/>
</dbReference>
<evidence type="ECO:0000313" key="7">
    <source>
        <dbReference type="Proteomes" id="UP000440367"/>
    </source>
</evidence>
<dbReference type="Proteomes" id="UP000440367">
    <property type="component" value="Unassembled WGS sequence"/>
</dbReference>
<accession>A0A6A4A900</accession>
<evidence type="ECO:0000256" key="3">
    <source>
        <dbReference type="ARBA" id="ARBA00022692"/>
    </source>
</evidence>
<evidence type="ECO:0000256" key="1">
    <source>
        <dbReference type="ARBA" id="ARBA00004141"/>
    </source>
</evidence>